<dbReference type="AlphaFoldDB" id="A0A067STI7"/>
<keyword evidence="2" id="KW-0547">Nucleotide-binding</keyword>
<organism evidence="7 8">
    <name type="scientific">Galerina marginata (strain CBS 339.88)</name>
    <dbReference type="NCBI Taxonomy" id="685588"/>
    <lineage>
        <taxon>Eukaryota</taxon>
        <taxon>Fungi</taxon>
        <taxon>Dikarya</taxon>
        <taxon>Basidiomycota</taxon>
        <taxon>Agaricomycotina</taxon>
        <taxon>Agaricomycetes</taxon>
        <taxon>Agaricomycetidae</taxon>
        <taxon>Agaricales</taxon>
        <taxon>Agaricineae</taxon>
        <taxon>Strophariaceae</taxon>
        <taxon>Galerina</taxon>
    </lineage>
</organism>
<protein>
    <recommendedName>
        <fullName evidence="6">IRG-type G domain-containing protein</fullName>
    </recommendedName>
</protein>
<dbReference type="HOGENOM" id="CLU_034479_0_0_1"/>
<dbReference type="InterPro" id="IPR027417">
    <property type="entry name" value="P-loop_NTPase"/>
</dbReference>
<evidence type="ECO:0000256" key="3">
    <source>
        <dbReference type="ARBA" id="ARBA00022801"/>
    </source>
</evidence>
<feature type="region of interest" description="Disordered" evidence="5">
    <location>
        <begin position="1"/>
        <end position="125"/>
    </location>
</feature>
<evidence type="ECO:0000313" key="7">
    <source>
        <dbReference type="EMBL" id="KDR74260.1"/>
    </source>
</evidence>
<dbReference type="InterPro" id="IPR051515">
    <property type="entry name" value="IRG"/>
</dbReference>
<dbReference type="PANTHER" id="PTHR32341">
    <property type="entry name" value="INTERFERON-INDUCIBLE GTPASE"/>
    <property type="match status" value="1"/>
</dbReference>
<keyword evidence="3" id="KW-0378">Hydrolase</keyword>
<evidence type="ECO:0000259" key="6">
    <source>
        <dbReference type="PROSITE" id="PS51716"/>
    </source>
</evidence>
<dbReference type="GO" id="GO:0016020">
    <property type="term" value="C:membrane"/>
    <property type="evidence" value="ECO:0007669"/>
    <property type="project" value="InterPro"/>
</dbReference>
<dbReference type="PANTHER" id="PTHR32341:SF10">
    <property type="entry name" value="INTERFERON-INDUCIBLE GTPASE 5"/>
    <property type="match status" value="1"/>
</dbReference>
<evidence type="ECO:0000256" key="4">
    <source>
        <dbReference type="ARBA" id="ARBA00023134"/>
    </source>
</evidence>
<comment type="similarity">
    <text evidence="1">Belongs to the TRAFAC class dynamin-like GTPase superfamily. IRG family.</text>
</comment>
<dbReference type="SUPFAM" id="SSF52540">
    <property type="entry name" value="P-loop containing nucleoside triphosphate hydrolases"/>
    <property type="match status" value="1"/>
</dbReference>
<proteinExistence type="inferred from homology"/>
<evidence type="ECO:0000256" key="5">
    <source>
        <dbReference type="SAM" id="MobiDB-lite"/>
    </source>
</evidence>
<dbReference type="Proteomes" id="UP000027222">
    <property type="component" value="Unassembled WGS sequence"/>
</dbReference>
<dbReference type="Pfam" id="PF05049">
    <property type="entry name" value="IIGP"/>
    <property type="match status" value="1"/>
</dbReference>
<dbReference type="GO" id="GO:0016787">
    <property type="term" value="F:hydrolase activity"/>
    <property type="evidence" value="ECO:0007669"/>
    <property type="project" value="UniProtKB-KW"/>
</dbReference>
<keyword evidence="4" id="KW-0342">GTP-binding</keyword>
<dbReference type="EMBL" id="KL142383">
    <property type="protein sequence ID" value="KDR74260.1"/>
    <property type="molecule type" value="Genomic_DNA"/>
</dbReference>
<feature type="compositionally biased region" description="Basic and acidic residues" evidence="5">
    <location>
        <begin position="69"/>
        <end position="79"/>
    </location>
</feature>
<dbReference type="PROSITE" id="PS51716">
    <property type="entry name" value="G_IRG"/>
    <property type="match status" value="1"/>
</dbReference>
<sequence>MELFRTARRKVKNALRDPSKKAKRDQKQPRVNAESVHQDAEPAQSSATSMLQDSDVEPIQRGVVPVQVDLERMRRHTQDGDVAQLEEGQMERGVQPREEAQQAKGEAERAAHSSEGAAANAERERVRAVKARREAEERLLRGIPPDVRPTAEQVQQFRERHGYDKNATNIAFAGESGVGKSALLNAIRGLWPDDPDAAAVGINETTAKVQGYVDSRHPEVKWFDVPGANTPNISGWLYFMNQGLYAFDALVVIISDRFTQTAGTLLRNAHECGIPTYLVRTKSDQLIQNLKKDRRGRLTDAQAREIFVDNTRDMVQKNLLKLELPLQQVFVVSVVGMREWTTEGDTTRVIDEQDVLQALFRASVDQGVL</sequence>
<evidence type="ECO:0000256" key="1">
    <source>
        <dbReference type="ARBA" id="ARBA00005429"/>
    </source>
</evidence>
<dbReference type="OrthoDB" id="422720at2759"/>
<evidence type="ECO:0000256" key="2">
    <source>
        <dbReference type="ARBA" id="ARBA00022741"/>
    </source>
</evidence>
<feature type="compositionally biased region" description="Basic and acidic residues" evidence="5">
    <location>
        <begin position="14"/>
        <end position="28"/>
    </location>
</feature>
<accession>A0A067STI7</accession>
<feature type="compositionally biased region" description="Basic and acidic residues" evidence="5">
    <location>
        <begin position="94"/>
        <end position="112"/>
    </location>
</feature>
<evidence type="ECO:0000313" key="8">
    <source>
        <dbReference type="Proteomes" id="UP000027222"/>
    </source>
</evidence>
<gene>
    <name evidence="7" type="ORF">GALMADRAFT_141332</name>
</gene>
<keyword evidence="8" id="KW-1185">Reference proteome</keyword>
<reference evidence="8" key="1">
    <citation type="journal article" date="2014" name="Proc. Natl. Acad. Sci. U.S.A.">
        <title>Extensive sampling of basidiomycete genomes demonstrates inadequacy of the white-rot/brown-rot paradigm for wood decay fungi.</title>
        <authorList>
            <person name="Riley R."/>
            <person name="Salamov A.A."/>
            <person name="Brown D.W."/>
            <person name="Nagy L.G."/>
            <person name="Floudas D."/>
            <person name="Held B.W."/>
            <person name="Levasseur A."/>
            <person name="Lombard V."/>
            <person name="Morin E."/>
            <person name="Otillar R."/>
            <person name="Lindquist E.A."/>
            <person name="Sun H."/>
            <person name="LaButti K.M."/>
            <person name="Schmutz J."/>
            <person name="Jabbour D."/>
            <person name="Luo H."/>
            <person name="Baker S.E."/>
            <person name="Pisabarro A.G."/>
            <person name="Walton J.D."/>
            <person name="Blanchette R.A."/>
            <person name="Henrissat B."/>
            <person name="Martin F."/>
            <person name="Cullen D."/>
            <person name="Hibbett D.S."/>
            <person name="Grigoriev I.V."/>
        </authorList>
    </citation>
    <scope>NUCLEOTIDE SEQUENCE [LARGE SCALE GENOMIC DNA]</scope>
    <source>
        <strain evidence="8">CBS 339.88</strain>
    </source>
</reference>
<feature type="domain" description="IRG-type G" evidence="6">
    <location>
        <begin position="166"/>
        <end position="352"/>
    </location>
</feature>
<dbReference type="InterPro" id="IPR030385">
    <property type="entry name" value="G_IRG_dom"/>
</dbReference>
<dbReference type="InterPro" id="IPR007743">
    <property type="entry name" value="Immunity-related_GTPase-like"/>
</dbReference>
<dbReference type="STRING" id="685588.A0A067STI7"/>
<dbReference type="GO" id="GO:0005525">
    <property type="term" value="F:GTP binding"/>
    <property type="evidence" value="ECO:0007669"/>
    <property type="project" value="UniProtKB-KW"/>
</dbReference>
<feature type="compositionally biased region" description="Polar residues" evidence="5">
    <location>
        <begin position="43"/>
        <end position="52"/>
    </location>
</feature>
<name>A0A067STI7_GALM3</name>
<dbReference type="Gene3D" id="3.40.50.300">
    <property type="entry name" value="P-loop containing nucleotide triphosphate hydrolases"/>
    <property type="match status" value="1"/>
</dbReference>
<feature type="compositionally biased region" description="Basic residues" evidence="5">
    <location>
        <begin position="1"/>
        <end position="13"/>
    </location>
</feature>